<feature type="binding site" evidence="10 13">
    <location>
        <position position="33"/>
    </location>
    <ligand>
        <name>a divalent metal cation</name>
        <dbReference type="ChEBI" id="CHEBI:60240"/>
    </ligand>
</feature>
<feature type="binding site" evidence="10 13">
    <location>
        <position position="173"/>
    </location>
    <ligand>
        <name>a divalent metal cation</name>
        <dbReference type="ChEBI" id="CHEBI:60240"/>
    </ligand>
</feature>
<comment type="cofactor">
    <cofactor evidence="5">
        <name>Fe(2+)</name>
        <dbReference type="ChEBI" id="CHEBI:29033"/>
    </cofactor>
</comment>
<feature type="active site" description="Proton donor" evidence="10 12">
    <location>
        <position position="173"/>
    </location>
</feature>
<dbReference type="GO" id="GO:0005737">
    <property type="term" value="C:cytoplasm"/>
    <property type="evidence" value="ECO:0007669"/>
    <property type="project" value="UniProtKB-ARBA"/>
</dbReference>
<comment type="similarity">
    <text evidence="6 10 11">Belongs to the ribulose-phosphate 3-epimerase family.</text>
</comment>
<keyword evidence="13" id="KW-0464">Manganese</keyword>
<dbReference type="InterPro" id="IPR000056">
    <property type="entry name" value="Ribul_P_3_epim-like"/>
</dbReference>
<dbReference type="InterPro" id="IPR026019">
    <property type="entry name" value="Ribul_P_3_epim"/>
</dbReference>
<comment type="cofactor">
    <cofactor evidence="4">
        <name>Zn(2+)</name>
        <dbReference type="ChEBI" id="CHEBI:29105"/>
    </cofactor>
</comment>
<dbReference type="NCBIfam" id="TIGR01163">
    <property type="entry name" value="rpe"/>
    <property type="match status" value="1"/>
</dbReference>
<dbReference type="Pfam" id="PF00834">
    <property type="entry name" value="Ribul_P_3_epim"/>
    <property type="match status" value="1"/>
</dbReference>
<organism evidence="15 16">
    <name type="scientific">Pseudothermotoga hypogea DSM 11164 = NBRC 106472</name>
    <dbReference type="NCBI Taxonomy" id="1123384"/>
    <lineage>
        <taxon>Bacteria</taxon>
        <taxon>Thermotogati</taxon>
        <taxon>Thermotogota</taxon>
        <taxon>Thermotogae</taxon>
        <taxon>Thermotogales</taxon>
        <taxon>Thermotogaceae</taxon>
        <taxon>Pseudothermotoga</taxon>
    </lineage>
</organism>
<dbReference type="Gene3D" id="3.20.20.70">
    <property type="entry name" value="Aldolase class I"/>
    <property type="match status" value="1"/>
</dbReference>
<feature type="active site" description="Proton acceptor" evidence="10 12">
    <location>
        <position position="33"/>
    </location>
</feature>
<evidence type="ECO:0000256" key="4">
    <source>
        <dbReference type="ARBA" id="ARBA00001947"/>
    </source>
</evidence>
<evidence type="ECO:0000256" key="14">
    <source>
        <dbReference type="PIRSR" id="PIRSR001461-3"/>
    </source>
</evidence>
<dbReference type="HAMAP" id="MF_02227">
    <property type="entry name" value="RPE"/>
    <property type="match status" value="1"/>
</dbReference>
<evidence type="ECO:0000256" key="2">
    <source>
        <dbReference type="ARBA" id="ARBA00001936"/>
    </source>
</evidence>
<keyword evidence="13" id="KW-0862">Zinc</keyword>
<keyword evidence="8 10" id="KW-0479">Metal-binding</keyword>
<evidence type="ECO:0000256" key="7">
    <source>
        <dbReference type="ARBA" id="ARBA00013188"/>
    </source>
</evidence>
<keyword evidence="9 10" id="KW-0413">Isomerase</keyword>
<dbReference type="InterPro" id="IPR013785">
    <property type="entry name" value="Aldolase_TIM"/>
</dbReference>
<dbReference type="GO" id="GO:0004750">
    <property type="term" value="F:D-ribulose-phosphate 3-epimerase activity"/>
    <property type="evidence" value="ECO:0007669"/>
    <property type="project" value="UniProtKB-UniRule"/>
</dbReference>
<dbReference type="PROSITE" id="PS01085">
    <property type="entry name" value="RIBUL_P_3_EPIMER_1"/>
    <property type="match status" value="1"/>
</dbReference>
<protein>
    <recommendedName>
        <fullName evidence="7 10">Ribulose-phosphate 3-epimerase</fullName>
        <ecNumber evidence="7 10">5.1.3.1</ecNumber>
    </recommendedName>
</protein>
<dbReference type="GO" id="GO:0046872">
    <property type="term" value="F:metal ion binding"/>
    <property type="evidence" value="ECO:0007669"/>
    <property type="project" value="UniProtKB-UniRule"/>
</dbReference>
<dbReference type="AlphaFoldDB" id="A0A0X1KQM0"/>
<evidence type="ECO:0000256" key="6">
    <source>
        <dbReference type="ARBA" id="ARBA00009541"/>
    </source>
</evidence>
<evidence type="ECO:0000256" key="5">
    <source>
        <dbReference type="ARBA" id="ARBA00001954"/>
    </source>
</evidence>
<dbReference type="SUPFAM" id="SSF51366">
    <property type="entry name" value="Ribulose-phoshate binding barrel"/>
    <property type="match status" value="1"/>
</dbReference>
<dbReference type="EMBL" id="CP007141">
    <property type="protein sequence ID" value="AJC73531.1"/>
    <property type="molecule type" value="Genomic_DNA"/>
</dbReference>
<keyword evidence="16" id="KW-1185">Reference proteome</keyword>
<accession>A0A0X1KQM0</accession>
<dbReference type="GO" id="GO:0006098">
    <property type="term" value="P:pentose-phosphate shunt"/>
    <property type="evidence" value="ECO:0007669"/>
    <property type="project" value="UniProtKB-UniRule"/>
</dbReference>
<evidence type="ECO:0000313" key="16">
    <source>
        <dbReference type="Proteomes" id="UP000077469"/>
    </source>
</evidence>
<keyword evidence="10 11" id="KW-0119">Carbohydrate metabolism</keyword>
<dbReference type="PIRSF" id="PIRSF001461">
    <property type="entry name" value="RPE"/>
    <property type="match status" value="1"/>
</dbReference>
<feature type="binding site" evidence="10 13">
    <location>
        <position position="31"/>
    </location>
    <ligand>
        <name>a divalent metal cation</name>
        <dbReference type="ChEBI" id="CHEBI:60240"/>
    </ligand>
</feature>
<dbReference type="FunFam" id="3.20.20.70:FF:000004">
    <property type="entry name" value="Ribulose-phosphate 3-epimerase"/>
    <property type="match status" value="1"/>
</dbReference>
<dbReference type="PROSITE" id="PS01086">
    <property type="entry name" value="RIBUL_P_3_EPIMER_2"/>
    <property type="match status" value="1"/>
</dbReference>
<feature type="binding site" evidence="14">
    <location>
        <position position="175"/>
    </location>
    <ligand>
        <name>substrate</name>
    </ligand>
</feature>
<dbReference type="PATRIC" id="fig|1123384.7.peg.814"/>
<comment type="catalytic activity">
    <reaction evidence="1 10 11">
        <text>D-ribulose 5-phosphate = D-xylulose 5-phosphate</text>
        <dbReference type="Rhea" id="RHEA:13677"/>
        <dbReference type="ChEBI" id="CHEBI:57737"/>
        <dbReference type="ChEBI" id="CHEBI:58121"/>
        <dbReference type="EC" id="5.1.3.1"/>
    </reaction>
</comment>
<dbReference type="PaxDb" id="1123384-AJ81_04160"/>
<dbReference type="NCBIfam" id="NF004076">
    <property type="entry name" value="PRK05581.1-4"/>
    <property type="match status" value="1"/>
</dbReference>
<dbReference type="GO" id="GO:0019323">
    <property type="term" value="P:pentose catabolic process"/>
    <property type="evidence" value="ECO:0007669"/>
    <property type="project" value="UniProtKB-UniRule"/>
</dbReference>
<comment type="function">
    <text evidence="10">Catalyzes the reversible epimerization of D-ribulose 5-phosphate to D-xylulose 5-phosphate.</text>
</comment>
<feature type="binding site" evidence="10 13">
    <location>
        <position position="64"/>
    </location>
    <ligand>
        <name>a divalent metal cation</name>
        <dbReference type="ChEBI" id="CHEBI:60240"/>
    </ligand>
</feature>
<comment type="pathway">
    <text evidence="10">Carbohydrate degradation.</text>
</comment>
<reference evidence="15 16" key="1">
    <citation type="submission" date="2014-01" db="EMBL/GenBank/DDBJ databases">
        <title>Genome sequencing of Thermotog hypogea.</title>
        <authorList>
            <person name="Zhang X."/>
            <person name="Alvare G."/>
            <person name="Fristensky B."/>
            <person name="Chen L."/>
            <person name="Suen T."/>
            <person name="Chen Q."/>
            <person name="Ma K."/>
        </authorList>
    </citation>
    <scope>NUCLEOTIDE SEQUENCE [LARGE SCALE GENOMIC DNA]</scope>
    <source>
        <strain evidence="15 16">DSM 11164</strain>
    </source>
</reference>
<dbReference type="EC" id="5.1.3.1" evidence="7 10"/>
<dbReference type="InterPro" id="IPR011060">
    <property type="entry name" value="RibuloseP-bd_barrel"/>
</dbReference>
<evidence type="ECO:0000256" key="10">
    <source>
        <dbReference type="HAMAP-Rule" id="MF_02227"/>
    </source>
</evidence>
<name>A0A0X1KQM0_9THEM</name>
<evidence type="ECO:0000256" key="11">
    <source>
        <dbReference type="PIRNR" id="PIRNR001461"/>
    </source>
</evidence>
<feature type="binding site" evidence="10">
    <location>
        <begin position="173"/>
        <end position="175"/>
    </location>
    <ligand>
        <name>substrate</name>
    </ligand>
</feature>
<dbReference type="CDD" id="cd00429">
    <property type="entry name" value="RPE"/>
    <property type="match status" value="1"/>
</dbReference>
<dbReference type="STRING" id="1123384.AJ81_04160"/>
<dbReference type="PANTHER" id="PTHR11749">
    <property type="entry name" value="RIBULOSE-5-PHOSPHATE-3-EPIMERASE"/>
    <property type="match status" value="1"/>
</dbReference>
<evidence type="ECO:0000256" key="3">
    <source>
        <dbReference type="ARBA" id="ARBA00001941"/>
    </source>
</evidence>
<sequence length="218" mass="24405">MRLISASILACDLSRLAEEIKRVQPYIDMVHFDVMDGVFVPNITFGLPLLEAVKTCTDLPIDAHLMIIDADKYVERFAQAGASWIGVHYEACTHLHRTIQKIKESGAKAYAVLNPHTPVEVLTDILVELDAVLLMTVNPGFSGQKFIEWTVEKIKRLRRMIKERSLDVKIMVDGGVNEETMQKVVCAGAEILVMGYGIFRNPDPSSVRRMLEGIECSC</sequence>
<feature type="binding site" evidence="10 14">
    <location>
        <begin position="140"/>
        <end position="143"/>
    </location>
    <ligand>
        <name>substrate</name>
    </ligand>
</feature>
<comment type="cofactor">
    <cofactor evidence="2">
        <name>Mn(2+)</name>
        <dbReference type="ChEBI" id="CHEBI:29035"/>
    </cofactor>
</comment>
<evidence type="ECO:0000256" key="13">
    <source>
        <dbReference type="PIRSR" id="PIRSR001461-2"/>
    </source>
</evidence>
<comment type="caution">
    <text evidence="10">Lacks conserved residue(s) required for the propagation of feature annotation.</text>
</comment>
<dbReference type="KEGG" id="phy:AJ81_04160"/>
<evidence type="ECO:0000256" key="9">
    <source>
        <dbReference type="ARBA" id="ARBA00023235"/>
    </source>
</evidence>
<proteinExistence type="inferred from homology"/>
<gene>
    <name evidence="10" type="primary">rpe</name>
    <name evidence="15" type="ORF">AJ81_04160</name>
</gene>
<dbReference type="Proteomes" id="UP000077469">
    <property type="component" value="Chromosome"/>
</dbReference>
<evidence type="ECO:0000256" key="1">
    <source>
        <dbReference type="ARBA" id="ARBA00001782"/>
    </source>
</evidence>
<evidence type="ECO:0000313" key="15">
    <source>
        <dbReference type="EMBL" id="AJC73531.1"/>
    </source>
</evidence>
<feature type="binding site" evidence="10 14">
    <location>
        <position position="7"/>
    </location>
    <ligand>
        <name>substrate</name>
    </ligand>
</feature>
<dbReference type="RefSeq" id="WP_031504711.1">
    <property type="nucleotide sequence ID" value="NC_022795.1"/>
</dbReference>
<keyword evidence="13" id="KW-0170">Cobalt</keyword>
<evidence type="ECO:0000256" key="8">
    <source>
        <dbReference type="ARBA" id="ARBA00022723"/>
    </source>
</evidence>
<comment type="cofactor">
    <cofactor evidence="3">
        <name>Co(2+)</name>
        <dbReference type="ChEBI" id="CHEBI:48828"/>
    </cofactor>
</comment>
<feature type="binding site" evidence="10 14">
    <location>
        <position position="64"/>
    </location>
    <ligand>
        <name>substrate</name>
    </ligand>
</feature>
<comment type="cofactor">
    <cofactor evidence="10 13">
        <name>a divalent metal cation</name>
        <dbReference type="ChEBI" id="CHEBI:60240"/>
    </cofactor>
    <text evidence="10 13">Binds 1 divalent metal cation per subunit.</text>
</comment>
<evidence type="ECO:0000256" key="12">
    <source>
        <dbReference type="PIRSR" id="PIRSR001461-1"/>
    </source>
</evidence>
<dbReference type="OrthoDB" id="1645589at2"/>